<feature type="compositionally biased region" description="Low complexity" evidence="1">
    <location>
        <begin position="69"/>
        <end position="84"/>
    </location>
</feature>
<gene>
    <name evidence="2" type="ORF">BDZ94DRAFT_63803</name>
</gene>
<dbReference type="Proteomes" id="UP000807353">
    <property type="component" value="Unassembled WGS sequence"/>
</dbReference>
<evidence type="ECO:0000256" key="1">
    <source>
        <dbReference type="SAM" id="MobiDB-lite"/>
    </source>
</evidence>
<name>A0A9P6CAW7_9AGAR</name>
<organism evidence="2 3">
    <name type="scientific">Collybia nuda</name>
    <dbReference type="NCBI Taxonomy" id="64659"/>
    <lineage>
        <taxon>Eukaryota</taxon>
        <taxon>Fungi</taxon>
        <taxon>Dikarya</taxon>
        <taxon>Basidiomycota</taxon>
        <taxon>Agaricomycotina</taxon>
        <taxon>Agaricomycetes</taxon>
        <taxon>Agaricomycetidae</taxon>
        <taxon>Agaricales</taxon>
        <taxon>Tricholomatineae</taxon>
        <taxon>Clitocybaceae</taxon>
        <taxon>Collybia</taxon>
    </lineage>
</organism>
<feature type="region of interest" description="Disordered" evidence="1">
    <location>
        <begin position="65"/>
        <end position="87"/>
    </location>
</feature>
<dbReference type="AlphaFoldDB" id="A0A9P6CAW7"/>
<keyword evidence="3" id="KW-1185">Reference proteome</keyword>
<dbReference type="OrthoDB" id="3045818at2759"/>
<feature type="region of interest" description="Disordered" evidence="1">
    <location>
        <begin position="204"/>
        <end position="227"/>
    </location>
</feature>
<reference evidence="2" key="1">
    <citation type="submission" date="2020-11" db="EMBL/GenBank/DDBJ databases">
        <authorList>
            <consortium name="DOE Joint Genome Institute"/>
            <person name="Ahrendt S."/>
            <person name="Riley R."/>
            <person name="Andreopoulos W."/>
            <person name="Labutti K."/>
            <person name="Pangilinan J."/>
            <person name="Ruiz-Duenas F.J."/>
            <person name="Barrasa J.M."/>
            <person name="Sanchez-Garcia M."/>
            <person name="Camarero S."/>
            <person name="Miyauchi S."/>
            <person name="Serrano A."/>
            <person name="Linde D."/>
            <person name="Babiker R."/>
            <person name="Drula E."/>
            <person name="Ayuso-Fernandez I."/>
            <person name="Pacheco R."/>
            <person name="Padilla G."/>
            <person name="Ferreira P."/>
            <person name="Barriuso J."/>
            <person name="Kellner H."/>
            <person name="Castanera R."/>
            <person name="Alfaro M."/>
            <person name="Ramirez L."/>
            <person name="Pisabarro A.G."/>
            <person name="Kuo A."/>
            <person name="Tritt A."/>
            <person name="Lipzen A."/>
            <person name="He G."/>
            <person name="Yan M."/>
            <person name="Ng V."/>
            <person name="Cullen D."/>
            <person name="Martin F."/>
            <person name="Rosso M.-N."/>
            <person name="Henrissat B."/>
            <person name="Hibbett D."/>
            <person name="Martinez A.T."/>
            <person name="Grigoriev I.V."/>
        </authorList>
    </citation>
    <scope>NUCLEOTIDE SEQUENCE</scope>
    <source>
        <strain evidence="2">CBS 247.69</strain>
    </source>
</reference>
<dbReference type="EMBL" id="MU150328">
    <property type="protein sequence ID" value="KAF9458886.1"/>
    <property type="molecule type" value="Genomic_DNA"/>
</dbReference>
<evidence type="ECO:0000313" key="2">
    <source>
        <dbReference type="EMBL" id="KAF9458886.1"/>
    </source>
</evidence>
<protein>
    <submittedName>
        <fullName evidence="2">Uncharacterized protein</fullName>
    </submittedName>
</protein>
<comment type="caution">
    <text evidence="2">The sequence shown here is derived from an EMBL/GenBank/DDBJ whole genome shotgun (WGS) entry which is preliminary data.</text>
</comment>
<proteinExistence type="predicted"/>
<evidence type="ECO:0000313" key="3">
    <source>
        <dbReference type="Proteomes" id="UP000807353"/>
    </source>
</evidence>
<accession>A0A9P6CAW7</accession>
<sequence>MFSLRRCSHVHLARRIGFSSIRSSSRNFALQAQCAARHTNSRSEPWLASSRIHIRATLNTKGISTSRRTNSTYARPTTSTTATPDLDEHGLELPMSQSEHSQILARAAHVWPAPAPPSQLPPGWSSTWSQWPYLLTYFWLSPYFLMLPQIEMLLNVRHGVPGEARPVVFCVGRNAFVCTIVPGEWAGEKGGGFYLVEGGAGAGAGGEAGGEAEAEAENGEGGGEGGGLWHFSDVRNEKELLELLHADPSLSSAKQPGGGLVQVPISPEGGDALARVLARDESVIPILAEKFLDYVPEKTGVEEESVMLGEGGEEIVREVAERMKDGMGEEEGLRMMEGLVKEIETKLAEEEKGGGR</sequence>